<dbReference type="AlphaFoldDB" id="A0A4S8KGV5"/>
<keyword evidence="2" id="KW-1185">Reference proteome</keyword>
<evidence type="ECO:0000313" key="1">
    <source>
        <dbReference type="EMBL" id="THU74594.1"/>
    </source>
</evidence>
<sequence length="81" mass="9037">MTKNEPRFTPGRKGGPAIIKGLSLICACLELSCESECSRGEDYRLIRLSTIDYASRKEKVIVVECRGHDCARFQNVDHAHG</sequence>
<protein>
    <submittedName>
        <fullName evidence="1">Uncharacterized protein</fullName>
    </submittedName>
</protein>
<name>A0A4S8KGV5_MUSBA</name>
<evidence type="ECO:0000313" key="2">
    <source>
        <dbReference type="Proteomes" id="UP000317650"/>
    </source>
</evidence>
<dbReference type="PANTHER" id="PTHR37738:SF1">
    <property type="entry name" value="OS03G0257000 PROTEIN"/>
    <property type="match status" value="1"/>
</dbReference>
<proteinExistence type="predicted"/>
<comment type="caution">
    <text evidence="1">The sequence shown here is derived from an EMBL/GenBank/DDBJ whole genome shotgun (WGS) entry which is preliminary data.</text>
</comment>
<dbReference type="Proteomes" id="UP000317650">
    <property type="component" value="Chromosome 4"/>
</dbReference>
<gene>
    <name evidence="1" type="ORF">C4D60_Mb04t35030</name>
</gene>
<dbReference type="PANTHER" id="PTHR37738">
    <property type="entry name" value="OS03G0209700 PROTEIN"/>
    <property type="match status" value="1"/>
</dbReference>
<reference evidence="1 2" key="1">
    <citation type="journal article" date="2019" name="Nat. Plants">
        <title>Genome sequencing of Musa balbisiana reveals subgenome evolution and function divergence in polyploid bananas.</title>
        <authorList>
            <person name="Yao X."/>
        </authorList>
    </citation>
    <scope>NUCLEOTIDE SEQUENCE [LARGE SCALE GENOMIC DNA]</scope>
    <source>
        <strain evidence="2">cv. DH-PKW</strain>
        <tissue evidence="1">Leaves</tissue>
    </source>
</reference>
<accession>A0A4S8KGV5</accession>
<organism evidence="1 2">
    <name type="scientific">Musa balbisiana</name>
    <name type="common">Banana</name>
    <dbReference type="NCBI Taxonomy" id="52838"/>
    <lineage>
        <taxon>Eukaryota</taxon>
        <taxon>Viridiplantae</taxon>
        <taxon>Streptophyta</taxon>
        <taxon>Embryophyta</taxon>
        <taxon>Tracheophyta</taxon>
        <taxon>Spermatophyta</taxon>
        <taxon>Magnoliopsida</taxon>
        <taxon>Liliopsida</taxon>
        <taxon>Zingiberales</taxon>
        <taxon>Musaceae</taxon>
        <taxon>Musa</taxon>
    </lineage>
</organism>
<dbReference type="EMBL" id="PYDT01000001">
    <property type="protein sequence ID" value="THU74594.1"/>
    <property type="molecule type" value="Genomic_DNA"/>
</dbReference>